<dbReference type="RefSeq" id="WP_072242944.1">
    <property type="nucleotide sequence ID" value="NZ_CYHF01000001.1"/>
</dbReference>
<dbReference type="InterPro" id="IPR000026">
    <property type="entry name" value="N1-like"/>
</dbReference>
<dbReference type="SUPFAM" id="SSF53933">
    <property type="entry name" value="Microbial ribonucleases"/>
    <property type="match status" value="1"/>
</dbReference>
<dbReference type="OrthoDB" id="5326845at2"/>
<evidence type="ECO:0000313" key="3">
    <source>
        <dbReference type="EMBL" id="CUA93957.1"/>
    </source>
</evidence>
<gene>
    <name evidence="3" type="ORF">Ga0061069_101437</name>
</gene>
<dbReference type="Gene3D" id="3.10.450.30">
    <property type="entry name" value="Microbial ribonucleases"/>
    <property type="match status" value="1"/>
</dbReference>
<dbReference type="Pfam" id="PF00545">
    <property type="entry name" value="Ribonuclease"/>
    <property type="match status" value="1"/>
</dbReference>
<dbReference type="Proteomes" id="UP000183649">
    <property type="component" value="Unassembled WGS sequence"/>
</dbReference>
<sequence length="146" mass="16383">MNRRCIHSTLRSLILTGLLLLLGSFVALGEMTAWPIAQARETPGQAAGVSALPVVAEADLPVQARDVLRRIERGGPFEYEKDGVIFGNYERLLPSKRRGFYREYTVPTPGARNRGARRIVCGGPKRQPEVCYYTHDHYASFRRIVP</sequence>
<dbReference type="AlphaFoldDB" id="A0A0K6HSD8"/>
<evidence type="ECO:0000256" key="2">
    <source>
        <dbReference type="ARBA" id="ARBA00022801"/>
    </source>
</evidence>
<evidence type="ECO:0000256" key="1">
    <source>
        <dbReference type="ARBA" id="ARBA00022722"/>
    </source>
</evidence>
<organism evidence="3 4">
    <name type="scientific">Thiomonas bhubaneswarensis</name>
    <dbReference type="NCBI Taxonomy" id="339866"/>
    <lineage>
        <taxon>Bacteria</taxon>
        <taxon>Pseudomonadati</taxon>
        <taxon>Pseudomonadota</taxon>
        <taxon>Betaproteobacteria</taxon>
        <taxon>Burkholderiales</taxon>
        <taxon>Thiomonas</taxon>
    </lineage>
</organism>
<dbReference type="GO" id="GO:0004521">
    <property type="term" value="F:RNA endonuclease activity"/>
    <property type="evidence" value="ECO:0007669"/>
    <property type="project" value="InterPro"/>
</dbReference>
<dbReference type="STRING" id="339866.GCA_001418255_00433"/>
<reference evidence="4" key="1">
    <citation type="submission" date="2015-08" db="EMBL/GenBank/DDBJ databases">
        <authorList>
            <person name="Varghese N."/>
        </authorList>
    </citation>
    <scope>NUCLEOTIDE SEQUENCE [LARGE SCALE GENOMIC DNA]</scope>
    <source>
        <strain evidence="4">DSM 18181</strain>
    </source>
</reference>
<keyword evidence="4" id="KW-1185">Reference proteome</keyword>
<proteinExistence type="predicted"/>
<dbReference type="InterPro" id="IPR016191">
    <property type="entry name" value="Ribonuclease/ribotoxin"/>
</dbReference>
<keyword evidence="2" id="KW-0378">Hydrolase</keyword>
<dbReference type="GO" id="GO:0016787">
    <property type="term" value="F:hydrolase activity"/>
    <property type="evidence" value="ECO:0007669"/>
    <property type="project" value="UniProtKB-KW"/>
</dbReference>
<evidence type="ECO:0000313" key="4">
    <source>
        <dbReference type="Proteomes" id="UP000183649"/>
    </source>
</evidence>
<dbReference type="GO" id="GO:0003723">
    <property type="term" value="F:RNA binding"/>
    <property type="evidence" value="ECO:0007669"/>
    <property type="project" value="InterPro"/>
</dbReference>
<keyword evidence="1" id="KW-0540">Nuclease</keyword>
<protein>
    <submittedName>
        <fullName evidence="3">Guanyl-specific ribonuclease Sa</fullName>
    </submittedName>
</protein>
<accession>A0A0K6HSD8</accession>
<name>A0A0K6HSD8_9BURK</name>
<dbReference type="CDD" id="cd00607">
    <property type="entry name" value="RNase_Sa"/>
    <property type="match status" value="1"/>
</dbReference>
<dbReference type="EMBL" id="CYHF01000001">
    <property type="protein sequence ID" value="CUA93957.1"/>
    <property type="molecule type" value="Genomic_DNA"/>
</dbReference>